<sequence length="360" mass="40632">MPAELNFFDTYTLMAVERRAVPRQTFFRDRYFGTDDGDIFNSDKVLTEYMDGDRKMAAFVGPRVGAIPMERVGYEIHEFEPAAIGVSRELSVDDLTKRGFGEAIYANSTPAQRAARLVQNDLVDMDNRIIRTEEWMCAHTMLENGCTMQEMIDNQTKGEAKVVKFYNPGHENDHIYTAAHKWNETDGDFFGDVPAMCRLLSKRGLRAVDMLLGADVYDAVLNMEKVQRLLDKNSGIIVGKIEQELSAYDGVTYGGTLNFRGYKLNLISVDETYVDTANAEQRYFPKTDALITAPACGHLMYGAITQINYGDTKHSTIAARRVPKFSIDQENDVRKMSLKTRPLAAPKNYIPWIRAKNVVG</sequence>
<name>A0A8S5S854_9CAUD</name>
<dbReference type="Pfam" id="PF03864">
    <property type="entry name" value="Phage_cap_E"/>
    <property type="match status" value="1"/>
</dbReference>
<keyword evidence="1" id="KW-0946">Virion</keyword>
<dbReference type="GO" id="GO:0019028">
    <property type="term" value="C:viral capsid"/>
    <property type="evidence" value="ECO:0007669"/>
    <property type="project" value="UniProtKB-KW"/>
</dbReference>
<dbReference type="EMBL" id="BK032551">
    <property type="protein sequence ID" value="DAF47136.1"/>
    <property type="molecule type" value="Genomic_DNA"/>
</dbReference>
<evidence type="ECO:0000313" key="3">
    <source>
        <dbReference type="EMBL" id="DAF47136.1"/>
    </source>
</evidence>
<accession>A0A8S5S854</accession>
<keyword evidence="1" id="KW-0167">Capsid protein</keyword>
<dbReference type="InterPro" id="IPR005564">
    <property type="entry name" value="Major_capsid_GpE"/>
</dbReference>
<keyword evidence="2" id="KW-1035">Host cytoplasm</keyword>
<dbReference type="Gene3D" id="3.30.1930.10">
    <property type="entry name" value="capsid protein of prophage domain"/>
    <property type="match status" value="1"/>
</dbReference>
<evidence type="ECO:0000256" key="2">
    <source>
        <dbReference type="ARBA" id="ARBA00023200"/>
    </source>
</evidence>
<reference evidence="3" key="1">
    <citation type="journal article" date="2021" name="Proc. Natl. Acad. Sci. U.S.A.">
        <title>A Catalog of Tens of Thousands of Viruses from Human Metagenomes Reveals Hidden Associations with Chronic Diseases.</title>
        <authorList>
            <person name="Tisza M.J."/>
            <person name="Buck C.B."/>
        </authorList>
    </citation>
    <scope>NUCLEOTIDE SEQUENCE</scope>
    <source>
        <strain evidence="3">CtTVN2</strain>
    </source>
</reference>
<protein>
    <submittedName>
        <fullName evidence="3">Major capsid protein</fullName>
    </submittedName>
</protein>
<dbReference type="Gene3D" id="3.15.30.10">
    <property type="entry name" value="putative capsid protein of prophage domain like"/>
    <property type="match status" value="1"/>
</dbReference>
<organism evidence="3">
    <name type="scientific">Caudovirales sp. ctTVN2</name>
    <dbReference type="NCBI Taxonomy" id="2827634"/>
    <lineage>
        <taxon>Viruses</taxon>
        <taxon>Duplodnaviria</taxon>
        <taxon>Heunggongvirae</taxon>
        <taxon>Uroviricota</taxon>
        <taxon>Caudoviricetes</taxon>
    </lineage>
</organism>
<proteinExistence type="predicted"/>
<evidence type="ECO:0000256" key="1">
    <source>
        <dbReference type="ARBA" id="ARBA00022561"/>
    </source>
</evidence>